<gene>
    <name evidence="8" type="ORF">GCM10018772_27510</name>
</gene>
<dbReference type="PANTHER" id="PTHR43289:SF34">
    <property type="entry name" value="SERINE_THREONINE-PROTEIN KINASE YBDM-RELATED"/>
    <property type="match status" value="1"/>
</dbReference>
<evidence type="ECO:0000256" key="3">
    <source>
        <dbReference type="ARBA" id="ARBA00022777"/>
    </source>
</evidence>
<comment type="caution">
    <text evidence="8">The sequence shown here is derived from an EMBL/GenBank/DDBJ whole genome shotgun (WGS) entry which is preliminary data.</text>
</comment>
<dbReference type="PROSITE" id="PS50011">
    <property type="entry name" value="PROTEIN_KINASE_DOM"/>
    <property type="match status" value="1"/>
</dbReference>
<feature type="domain" description="Protein kinase" evidence="7">
    <location>
        <begin position="15"/>
        <end position="272"/>
    </location>
</feature>
<dbReference type="InterPro" id="IPR017441">
    <property type="entry name" value="Protein_kinase_ATP_BS"/>
</dbReference>
<keyword evidence="1" id="KW-0808">Transferase</keyword>
<dbReference type="Pfam" id="PF13360">
    <property type="entry name" value="PQQ_2"/>
    <property type="match status" value="1"/>
</dbReference>
<dbReference type="Pfam" id="PF00069">
    <property type="entry name" value="Pkinase"/>
    <property type="match status" value="1"/>
</dbReference>
<evidence type="ECO:0000313" key="8">
    <source>
        <dbReference type="EMBL" id="GHF01208.1"/>
    </source>
</evidence>
<feature type="region of interest" description="Disordered" evidence="6">
    <location>
        <begin position="286"/>
        <end position="313"/>
    </location>
</feature>
<dbReference type="PROSITE" id="PS00107">
    <property type="entry name" value="PROTEIN_KINASE_ATP"/>
    <property type="match status" value="1"/>
</dbReference>
<proteinExistence type="predicted"/>
<dbReference type="Gene3D" id="2.130.10.10">
    <property type="entry name" value="YVTN repeat-like/Quinoprotein amine dehydrogenase"/>
    <property type="match status" value="1"/>
</dbReference>
<dbReference type="PROSITE" id="PS00108">
    <property type="entry name" value="PROTEIN_KINASE_ST"/>
    <property type="match status" value="1"/>
</dbReference>
<evidence type="ECO:0000313" key="9">
    <source>
        <dbReference type="Proteomes" id="UP000630718"/>
    </source>
</evidence>
<keyword evidence="2 5" id="KW-0547">Nucleotide-binding</keyword>
<dbReference type="SMART" id="SM00564">
    <property type="entry name" value="PQQ"/>
    <property type="match status" value="5"/>
</dbReference>
<dbReference type="PANTHER" id="PTHR43289">
    <property type="entry name" value="MITOGEN-ACTIVATED PROTEIN KINASE KINASE KINASE 20-RELATED"/>
    <property type="match status" value="1"/>
</dbReference>
<dbReference type="SUPFAM" id="SSF56112">
    <property type="entry name" value="Protein kinase-like (PK-like)"/>
    <property type="match status" value="1"/>
</dbReference>
<evidence type="ECO:0000256" key="4">
    <source>
        <dbReference type="ARBA" id="ARBA00022840"/>
    </source>
</evidence>
<evidence type="ECO:0000259" key="7">
    <source>
        <dbReference type="PROSITE" id="PS50011"/>
    </source>
</evidence>
<dbReference type="CDD" id="cd14014">
    <property type="entry name" value="STKc_PknB_like"/>
    <property type="match status" value="1"/>
</dbReference>
<dbReference type="InterPro" id="IPR000719">
    <property type="entry name" value="Prot_kinase_dom"/>
</dbReference>
<dbReference type="GO" id="GO:0005524">
    <property type="term" value="F:ATP binding"/>
    <property type="evidence" value="ECO:0007669"/>
    <property type="project" value="UniProtKB-UniRule"/>
</dbReference>
<keyword evidence="4 5" id="KW-0067">ATP-binding</keyword>
<dbReference type="Gene3D" id="3.30.200.20">
    <property type="entry name" value="Phosphorylase Kinase, domain 1"/>
    <property type="match status" value="1"/>
</dbReference>
<reference evidence="8" key="2">
    <citation type="submission" date="2020-09" db="EMBL/GenBank/DDBJ databases">
        <authorList>
            <person name="Sun Q."/>
            <person name="Ohkuma M."/>
        </authorList>
    </citation>
    <scope>NUCLEOTIDE SEQUENCE</scope>
    <source>
        <strain evidence="8">JCM 4477</strain>
    </source>
</reference>
<dbReference type="AlphaFoldDB" id="A0A919AEK6"/>
<keyword evidence="3" id="KW-0418">Kinase</keyword>
<dbReference type="InterPro" id="IPR011009">
    <property type="entry name" value="Kinase-like_dom_sf"/>
</dbReference>
<dbReference type="RefSeq" id="WP_190204501.1">
    <property type="nucleotide sequence ID" value="NZ_BNBI01000005.1"/>
</dbReference>
<dbReference type="SMART" id="SM00220">
    <property type="entry name" value="S_TKc"/>
    <property type="match status" value="1"/>
</dbReference>
<dbReference type="InterPro" id="IPR015943">
    <property type="entry name" value="WD40/YVTN_repeat-like_dom_sf"/>
</dbReference>
<evidence type="ECO:0000256" key="2">
    <source>
        <dbReference type="ARBA" id="ARBA00022741"/>
    </source>
</evidence>
<dbReference type="InterPro" id="IPR018391">
    <property type="entry name" value="PQQ_b-propeller_rpt"/>
</dbReference>
<protein>
    <recommendedName>
        <fullName evidence="7">Protein kinase domain-containing protein</fullName>
    </recommendedName>
</protein>
<evidence type="ECO:0000256" key="1">
    <source>
        <dbReference type="ARBA" id="ARBA00022679"/>
    </source>
</evidence>
<dbReference type="InterPro" id="IPR002372">
    <property type="entry name" value="PQQ_rpt_dom"/>
</dbReference>
<reference evidence="8" key="1">
    <citation type="journal article" date="2014" name="Int. J. Syst. Evol. Microbiol.">
        <title>Complete genome sequence of Corynebacterium casei LMG S-19264T (=DSM 44701T), isolated from a smear-ripened cheese.</title>
        <authorList>
            <consortium name="US DOE Joint Genome Institute (JGI-PGF)"/>
            <person name="Walter F."/>
            <person name="Albersmeier A."/>
            <person name="Kalinowski J."/>
            <person name="Ruckert C."/>
        </authorList>
    </citation>
    <scope>NUCLEOTIDE SEQUENCE</scope>
    <source>
        <strain evidence="8">JCM 4477</strain>
    </source>
</reference>
<keyword evidence="9" id="KW-1185">Reference proteome</keyword>
<accession>A0A919AEK6</accession>
<dbReference type="Proteomes" id="UP000630718">
    <property type="component" value="Unassembled WGS sequence"/>
</dbReference>
<dbReference type="EMBL" id="BNBI01000005">
    <property type="protein sequence ID" value="GHF01208.1"/>
    <property type="molecule type" value="Genomic_DNA"/>
</dbReference>
<name>A0A919AEK6_9ACTN</name>
<evidence type="ECO:0000256" key="6">
    <source>
        <dbReference type="SAM" id="MobiDB-lite"/>
    </source>
</evidence>
<dbReference type="InterPro" id="IPR011047">
    <property type="entry name" value="Quinoprotein_ADH-like_sf"/>
</dbReference>
<dbReference type="GO" id="GO:0004674">
    <property type="term" value="F:protein serine/threonine kinase activity"/>
    <property type="evidence" value="ECO:0007669"/>
    <property type="project" value="TreeGrafter"/>
</dbReference>
<feature type="binding site" evidence="5">
    <location>
        <position position="43"/>
    </location>
    <ligand>
        <name>ATP</name>
        <dbReference type="ChEBI" id="CHEBI:30616"/>
    </ligand>
</feature>
<sequence length="701" mass="72514">MRPLGPGDPLRLGPYRIAGVLGAGGMGKVYLGHDTAGRPAAVKVLLPELAGDRHLAERFVREARTARTVTSEGVARVLAAEPEAGRPWIASEFLAGPTLDEAVARYGPFGDALLRELARSLARTLADIHVTGLVHRDLKPQNVVLTSRGPRVIDFGIARPEHGLTLTRTGQIPVTPGYGAPEQVLGQRVGPAADVFSLGAVLAYAASGRPAYAGTEVAAVMYEVVHGEPDLTLVPGPLRDLIAPCLAKDPAARPLPGWLADAARPPAGSERFWTTGPLADDIRRREAAARQPAGDGGGPTAVPAARPGPDRPRLSRRRLLTAVAGGGALLAAGAGGAAWWLSGDGAAAGSSDPFDIPPAARVESASLGSDTGEIEPLWGPLEDVADPESPPPLPVRDVVVVAAAGGGVAAHDVTDGTERWRADDARGDAGYLSLGDRLVVTADQDGTVRTYVAATGAAKWTADARAEVLLAADAGHVYLLTADGELRCVSAADARVRWTRRPPLALTGRPAAAVGSGLLVVCGGSGDVAAVRVSDGAKAWTREGQAPAALRPAVDGGVVYLGGHTFAAVRASDGRQLWSRRPLHAVRRGAYGFGPPTVAGGVVFTLDSEALRHLLPDGGEEAVTFVTAPTPPWQPPVVQAGSVWVAERENTGVSGLPRYSGSTSSRARTYPLRAAESRTLAGDRNRLFVLNGGTLVALPVY</sequence>
<dbReference type="SUPFAM" id="SSF50998">
    <property type="entry name" value="Quinoprotein alcohol dehydrogenase-like"/>
    <property type="match status" value="1"/>
</dbReference>
<dbReference type="InterPro" id="IPR008271">
    <property type="entry name" value="Ser/Thr_kinase_AS"/>
</dbReference>
<organism evidence="8 9">
    <name type="scientific">Streptomyces fumanus</name>
    <dbReference type="NCBI Taxonomy" id="67302"/>
    <lineage>
        <taxon>Bacteria</taxon>
        <taxon>Bacillati</taxon>
        <taxon>Actinomycetota</taxon>
        <taxon>Actinomycetes</taxon>
        <taxon>Kitasatosporales</taxon>
        <taxon>Streptomycetaceae</taxon>
        <taxon>Streptomyces</taxon>
    </lineage>
</organism>
<dbReference type="Gene3D" id="1.10.510.10">
    <property type="entry name" value="Transferase(Phosphotransferase) domain 1"/>
    <property type="match status" value="1"/>
</dbReference>
<evidence type="ECO:0000256" key="5">
    <source>
        <dbReference type="PROSITE-ProRule" id="PRU10141"/>
    </source>
</evidence>